<evidence type="ECO:0000256" key="7">
    <source>
        <dbReference type="ARBA" id="ARBA00022989"/>
    </source>
</evidence>
<accession>A0A5J5F277</accession>
<dbReference type="Pfam" id="PF00150">
    <property type="entry name" value="Cellulase"/>
    <property type="match status" value="1"/>
</dbReference>
<dbReference type="EMBL" id="VXIS01000051">
    <property type="protein sequence ID" value="KAA8910019.1"/>
    <property type="molecule type" value="Genomic_DNA"/>
</dbReference>
<dbReference type="InterPro" id="IPR050386">
    <property type="entry name" value="Glycosyl_hydrolase_5"/>
</dbReference>
<comment type="function">
    <text evidence="13">Glucosidase involved in the degradation of cellulosic biomass. Active on lichenan.</text>
</comment>
<evidence type="ECO:0000256" key="14">
    <source>
        <dbReference type="ARBA" id="ARBA00038929"/>
    </source>
</evidence>
<dbReference type="PANTHER" id="PTHR31297:SF34">
    <property type="entry name" value="GLUCAN 1,3-BETA-GLUCOSIDASE 2"/>
    <property type="match status" value="1"/>
</dbReference>
<evidence type="ECO:0000256" key="1">
    <source>
        <dbReference type="ARBA" id="ARBA00004401"/>
    </source>
</evidence>
<organism evidence="19 20">
    <name type="scientific">Sphaerosporella brunnea</name>
    <dbReference type="NCBI Taxonomy" id="1250544"/>
    <lineage>
        <taxon>Eukaryota</taxon>
        <taxon>Fungi</taxon>
        <taxon>Dikarya</taxon>
        <taxon>Ascomycota</taxon>
        <taxon>Pezizomycotina</taxon>
        <taxon>Pezizomycetes</taxon>
        <taxon>Pezizales</taxon>
        <taxon>Pyronemataceae</taxon>
        <taxon>Sphaerosporella</taxon>
    </lineage>
</organism>
<dbReference type="PANTHER" id="PTHR31297">
    <property type="entry name" value="GLUCAN ENDO-1,6-BETA-GLUCOSIDASE B"/>
    <property type="match status" value="1"/>
</dbReference>
<keyword evidence="11" id="KW-0961">Cell wall biogenesis/degradation</keyword>
<keyword evidence="3" id="KW-1003">Cell membrane</keyword>
<keyword evidence="9" id="KW-0325">Glycoprotein</keyword>
<dbReference type="GO" id="GO:0005576">
    <property type="term" value="C:extracellular region"/>
    <property type="evidence" value="ECO:0007669"/>
    <property type="project" value="TreeGrafter"/>
</dbReference>
<dbReference type="GO" id="GO:0005886">
    <property type="term" value="C:plasma membrane"/>
    <property type="evidence" value="ECO:0007669"/>
    <property type="project" value="UniProtKB-SubCell"/>
</dbReference>
<keyword evidence="5 19" id="KW-0378">Hydrolase</keyword>
<evidence type="ECO:0000256" key="10">
    <source>
        <dbReference type="ARBA" id="ARBA00023295"/>
    </source>
</evidence>
<feature type="compositionally biased region" description="Basic and acidic residues" evidence="16">
    <location>
        <begin position="190"/>
        <end position="202"/>
    </location>
</feature>
<keyword evidence="8 17" id="KW-0472">Membrane</keyword>
<evidence type="ECO:0000256" key="5">
    <source>
        <dbReference type="ARBA" id="ARBA00022801"/>
    </source>
</evidence>
<reference evidence="19 20" key="1">
    <citation type="submission" date="2019-09" db="EMBL/GenBank/DDBJ databases">
        <title>Draft genome of the ectomycorrhizal ascomycete Sphaerosporella brunnea.</title>
        <authorList>
            <consortium name="DOE Joint Genome Institute"/>
            <person name="Benucci G.M."/>
            <person name="Marozzi G."/>
            <person name="Antonielli L."/>
            <person name="Sanchez S."/>
            <person name="Marco P."/>
            <person name="Wang X."/>
            <person name="Falini L.B."/>
            <person name="Barry K."/>
            <person name="Haridas S."/>
            <person name="Lipzen A."/>
            <person name="Labutti K."/>
            <person name="Grigoriev I.V."/>
            <person name="Murat C."/>
            <person name="Martin F."/>
            <person name="Albertini E."/>
            <person name="Donnini D."/>
            <person name="Bonito G."/>
        </authorList>
    </citation>
    <scope>NUCLEOTIDE SEQUENCE [LARGE SCALE GENOMIC DNA]</scope>
    <source>
        <strain evidence="19 20">Sb_GMNB300</strain>
    </source>
</reference>
<evidence type="ECO:0000259" key="18">
    <source>
        <dbReference type="Pfam" id="PF00150"/>
    </source>
</evidence>
<feature type="transmembrane region" description="Helical" evidence="17">
    <location>
        <begin position="315"/>
        <end position="336"/>
    </location>
</feature>
<feature type="domain" description="Glycoside hydrolase family 5" evidence="18">
    <location>
        <begin position="475"/>
        <end position="719"/>
    </location>
</feature>
<comment type="catalytic activity">
    <reaction evidence="12">
        <text>Successive hydrolysis of beta-D-glucose units from the non-reducing ends of (1-&gt;3)-beta-D-glucans, releasing alpha-glucose.</text>
        <dbReference type="EC" id="3.2.1.58"/>
    </reaction>
</comment>
<dbReference type="SUPFAM" id="SSF51445">
    <property type="entry name" value="(Trans)glycosidases"/>
    <property type="match status" value="1"/>
</dbReference>
<evidence type="ECO:0000256" key="17">
    <source>
        <dbReference type="SAM" id="Phobius"/>
    </source>
</evidence>
<dbReference type="OrthoDB" id="62120at2759"/>
<feature type="compositionally biased region" description="Basic and acidic residues" evidence="16">
    <location>
        <begin position="112"/>
        <end position="127"/>
    </location>
</feature>
<evidence type="ECO:0000256" key="3">
    <source>
        <dbReference type="ARBA" id="ARBA00022475"/>
    </source>
</evidence>
<evidence type="ECO:0000256" key="9">
    <source>
        <dbReference type="ARBA" id="ARBA00023180"/>
    </source>
</evidence>
<feature type="compositionally biased region" description="Low complexity" evidence="16">
    <location>
        <begin position="99"/>
        <end position="111"/>
    </location>
</feature>
<keyword evidence="4 17" id="KW-0812">Transmembrane</keyword>
<name>A0A5J5F277_9PEZI</name>
<feature type="compositionally biased region" description="Basic and acidic residues" evidence="16">
    <location>
        <begin position="231"/>
        <end position="241"/>
    </location>
</feature>
<dbReference type="InterPro" id="IPR017853">
    <property type="entry name" value="GH"/>
</dbReference>
<dbReference type="EC" id="3.2.1.58" evidence="14"/>
<sequence length="846" mass="93571">MAPYAVSGGRIETSERRSKSRRRAADEDEEVDTPRRRSTHRRRDSTNEHSTSRPRTSRATAAGDREEEASRRRSTHRHSTSRPRESLSRPRESRHSSSRPRTATAAASGESSRPRRESSSRPRRESSSRPQTAGDASSRPRTGRSRRTSQSPTKKPAPIATAAPREAPRAHTYRYEPLPPTVRAVGGDQPARRSRYDDEPQRTYDGTGETPDARLMGGLADAEPGPEPEPALERGAGESRSRRSRSAPGGGAAASAKSTSRGRSGKNTSILAILSGLGGAARSRAAENRPVSMDSMESGDPKGAAVKKRQCGRCFWILLAVTIILLIIIIPVAVVVSKKKGTASSSNNSTGKYGEESKLPDASTIPTEYKNTYLDPYTWLDTTDFNLTFTSQMVGGLSVMGLFNDYDDTTRANDNVPPLNEPFPYGKMPIRGVNVGGWLILEPFITPSYFEKYANQGVVDESTLSKKLGATEAKQTIETHYKNFVTESTFKEIRDAGLDHVRIPFGYWAVRVYDGDPFVPNVAWRYLLRAIEWARKYGLRVKLDLHSAPGGQNGWNHSGMQGVMNWLSNTTEGRQYGQDTLEIHNQLSQFFAQPRYKNIVTLYGLVNEPKMTALDPNTVITWSEEAYKVVRKNGYNGYIVFGDGFRGLATWKGAFEGYSDMVLDVHQYVIFNVNLISFTHSKKIDFACNAWGNQMTTSVNTATGFGPTIVGEWGQADTDCTPYLNNVGVGSRWEGTLNLPAAADQVLIPQCPGGKGCNCTMPNGSPSDYPDAYRQFLLMFAEAQMNAFEKGWGWLYWTWDTESATQWSYKKSLAAQIVPQKAYSRSFNCDSNIPDFASMGLTENDS</sequence>
<keyword evidence="6" id="KW-0735">Signal-anchor</keyword>
<feature type="region of interest" description="Disordered" evidence="16">
    <location>
        <begin position="341"/>
        <end position="360"/>
    </location>
</feature>
<keyword evidence="10" id="KW-0326">Glycosidase</keyword>
<keyword evidence="7 17" id="KW-1133">Transmembrane helix</keyword>
<dbReference type="FunFam" id="3.20.20.80:FF:000033">
    <property type="entry name" value="Glucan 1,3-beta-glucosidase A"/>
    <property type="match status" value="1"/>
</dbReference>
<evidence type="ECO:0000256" key="13">
    <source>
        <dbReference type="ARBA" id="ARBA00037126"/>
    </source>
</evidence>
<feature type="region of interest" description="Disordered" evidence="16">
    <location>
        <begin position="1"/>
        <end position="267"/>
    </location>
</feature>
<dbReference type="Proteomes" id="UP000326924">
    <property type="component" value="Unassembled WGS sequence"/>
</dbReference>
<evidence type="ECO:0000256" key="4">
    <source>
        <dbReference type="ARBA" id="ARBA00022692"/>
    </source>
</evidence>
<dbReference type="Gene3D" id="3.20.20.80">
    <property type="entry name" value="Glycosidases"/>
    <property type="match status" value="1"/>
</dbReference>
<dbReference type="GO" id="GO:0071555">
    <property type="term" value="P:cell wall organization"/>
    <property type="evidence" value="ECO:0007669"/>
    <property type="project" value="UniProtKB-KW"/>
</dbReference>
<evidence type="ECO:0000256" key="11">
    <source>
        <dbReference type="ARBA" id="ARBA00023316"/>
    </source>
</evidence>
<feature type="region of interest" description="Disordered" evidence="16">
    <location>
        <begin position="282"/>
        <end position="303"/>
    </location>
</feature>
<comment type="caution">
    <text evidence="19">The sequence shown here is derived from an EMBL/GenBank/DDBJ whole genome shotgun (WGS) entry which is preliminary data.</text>
</comment>
<evidence type="ECO:0000313" key="20">
    <source>
        <dbReference type="Proteomes" id="UP000326924"/>
    </source>
</evidence>
<comment type="subcellular location">
    <subcellularLocation>
        <location evidence="1">Cell membrane</location>
        <topology evidence="1">Single-pass type II membrane protein</topology>
    </subcellularLocation>
</comment>
<dbReference type="GO" id="GO:0004338">
    <property type="term" value="F:glucan exo-1,3-beta-glucosidase activity"/>
    <property type="evidence" value="ECO:0007669"/>
    <property type="project" value="UniProtKB-EC"/>
</dbReference>
<gene>
    <name evidence="19" type="ORF">FN846DRAFT_905267</name>
</gene>
<protein>
    <recommendedName>
        <fullName evidence="14">glucan 1,3-beta-glucosidase</fullName>
        <ecNumber evidence="14">3.2.1.58</ecNumber>
    </recommendedName>
    <alternativeName>
        <fullName evidence="15">Exo-1,3-beta-glucanase D</fullName>
    </alternativeName>
</protein>
<feature type="compositionally biased region" description="Polar residues" evidence="16">
    <location>
        <begin position="342"/>
        <end position="351"/>
    </location>
</feature>
<dbReference type="GO" id="GO:0009986">
    <property type="term" value="C:cell surface"/>
    <property type="evidence" value="ECO:0007669"/>
    <property type="project" value="TreeGrafter"/>
</dbReference>
<feature type="compositionally biased region" description="Basic and acidic residues" evidence="16">
    <location>
        <begin position="82"/>
        <end position="95"/>
    </location>
</feature>
<feature type="compositionally biased region" description="Basic residues" evidence="16">
    <location>
        <begin position="72"/>
        <end position="81"/>
    </location>
</feature>
<feature type="compositionally biased region" description="Low complexity" evidence="16">
    <location>
        <begin position="148"/>
        <end position="164"/>
    </location>
</feature>
<evidence type="ECO:0000313" key="19">
    <source>
        <dbReference type="EMBL" id="KAA8910019.1"/>
    </source>
</evidence>
<dbReference type="AlphaFoldDB" id="A0A5J5F277"/>
<feature type="compositionally biased region" description="Low complexity" evidence="16">
    <location>
        <begin position="253"/>
        <end position="262"/>
    </location>
</feature>
<evidence type="ECO:0000256" key="15">
    <source>
        <dbReference type="ARBA" id="ARBA00041260"/>
    </source>
</evidence>
<evidence type="ECO:0000256" key="12">
    <source>
        <dbReference type="ARBA" id="ARBA00036824"/>
    </source>
</evidence>
<dbReference type="InParanoid" id="A0A5J5F277"/>
<evidence type="ECO:0000256" key="16">
    <source>
        <dbReference type="SAM" id="MobiDB-lite"/>
    </source>
</evidence>
<evidence type="ECO:0000256" key="2">
    <source>
        <dbReference type="ARBA" id="ARBA00005641"/>
    </source>
</evidence>
<dbReference type="GO" id="GO:0009251">
    <property type="term" value="P:glucan catabolic process"/>
    <property type="evidence" value="ECO:0007669"/>
    <property type="project" value="TreeGrafter"/>
</dbReference>
<proteinExistence type="inferred from homology"/>
<dbReference type="InterPro" id="IPR001547">
    <property type="entry name" value="Glyco_hydro_5"/>
</dbReference>
<evidence type="ECO:0000256" key="8">
    <source>
        <dbReference type="ARBA" id="ARBA00023136"/>
    </source>
</evidence>
<evidence type="ECO:0000256" key="6">
    <source>
        <dbReference type="ARBA" id="ARBA00022968"/>
    </source>
</evidence>
<keyword evidence="20" id="KW-1185">Reference proteome</keyword>
<comment type="similarity">
    <text evidence="2">Belongs to the glycosyl hydrolase 5 (cellulase A) family.</text>
</comment>